<evidence type="ECO:0000256" key="1">
    <source>
        <dbReference type="SAM" id="MobiDB-lite"/>
    </source>
</evidence>
<dbReference type="PROSITE" id="PS50190">
    <property type="entry name" value="SEC7"/>
    <property type="match status" value="1"/>
</dbReference>
<dbReference type="Pfam" id="PF01369">
    <property type="entry name" value="Sec7"/>
    <property type="match status" value="1"/>
</dbReference>
<dbReference type="GO" id="GO:0005794">
    <property type="term" value="C:Golgi apparatus"/>
    <property type="evidence" value="ECO:0007669"/>
    <property type="project" value="UniProtKB-ARBA"/>
</dbReference>
<dbReference type="Gene3D" id="1.10.1000.11">
    <property type="entry name" value="Arf Nucleotide-binding Site Opener,domain 2"/>
    <property type="match status" value="1"/>
</dbReference>
<protein>
    <recommendedName>
        <fullName evidence="2">SEC7 domain-containing protein</fullName>
    </recommendedName>
</protein>
<name>A0A1Q3A1E7_ZYGRO</name>
<dbReference type="SUPFAM" id="SSF48425">
    <property type="entry name" value="Sec7 domain"/>
    <property type="match status" value="1"/>
</dbReference>
<dbReference type="OrthoDB" id="10258608at2759"/>
<dbReference type="PANTHER" id="PTHR10663">
    <property type="entry name" value="GUANYL-NUCLEOTIDE EXCHANGE FACTOR"/>
    <property type="match status" value="1"/>
</dbReference>
<dbReference type="eggNOG" id="KOG0928">
    <property type="taxonomic scope" value="Eukaryota"/>
</dbReference>
<feature type="compositionally biased region" description="Polar residues" evidence="1">
    <location>
        <begin position="323"/>
        <end position="332"/>
    </location>
</feature>
<dbReference type="InterPro" id="IPR035999">
    <property type="entry name" value="Sec7_dom_sf"/>
</dbReference>
<evidence type="ECO:0000313" key="3">
    <source>
        <dbReference type="EMBL" id="GAV49487.1"/>
    </source>
</evidence>
<proteinExistence type="predicted"/>
<feature type="domain" description="SEC7" evidence="2">
    <location>
        <begin position="589"/>
        <end position="792"/>
    </location>
</feature>
<dbReference type="EMBL" id="BDGX01000016">
    <property type="protein sequence ID" value="GAV49487.1"/>
    <property type="molecule type" value="Genomic_DNA"/>
</dbReference>
<dbReference type="FunFam" id="1.10.220.20:FF:000007">
    <property type="entry name" value="GDP/GTP exchange factor"/>
    <property type="match status" value="1"/>
</dbReference>
<dbReference type="InterPro" id="IPR000904">
    <property type="entry name" value="Sec7_dom"/>
</dbReference>
<evidence type="ECO:0000313" key="4">
    <source>
        <dbReference type="Proteomes" id="UP000187013"/>
    </source>
</evidence>
<comment type="caution">
    <text evidence="3">The sequence shown here is derived from an EMBL/GenBank/DDBJ whole genome shotgun (WGS) entry which is preliminary data.</text>
</comment>
<dbReference type="InterPro" id="IPR023394">
    <property type="entry name" value="Sec7_C_sf"/>
</dbReference>
<feature type="region of interest" description="Disordered" evidence="1">
    <location>
        <begin position="294"/>
        <end position="361"/>
    </location>
</feature>
<feature type="compositionally biased region" description="Basic and acidic residues" evidence="1">
    <location>
        <begin position="1516"/>
        <end position="1526"/>
    </location>
</feature>
<dbReference type="Pfam" id="PF12783">
    <property type="entry name" value="Sec7-like_HUS"/>
    <property type="match status" value="1"/>
</dbReference>
<feature type="compositionally biased region" description="Basic and acidic residues" evidence="1">
    <location>
        <begin position="334"/>
        <end position="361"/>
    </location>
</feature>
<dbReference type="SMART" id="SM00222">
    <property type="entry name" value="Sec7"/>
    <property type="match status" value="1"/>
</dbReference>
<dbReference type="InterPro" id="IPR032691">
    <property type="entry name" value="Mon2/Sec7/BIG1-like_HUS"/>
</dbReference>
<dbReference type="GO" id="GO:0032012">
    <property type="term" value="P:regulation of ARF protein signal transduction"/>
    <property type="evidence" value="ECO:0007669"/>
    <property type="project" value="InterPro"/>
</dbReference>
<sequence length="1526" mass="172865">MNKKCYSVESCYEPIEGKQDQVGFWISGSLLFQFSVSHLLKMNSDYVVAVDPVTIVIKECINLSTAMRKYSKFRSQSGVAALLSSSEIFTNQDDSLAVTFNNLSSNKHNDPLLSGFVQLRLMLNNLQNLEEIDSLTLLQPFLLTISTSSISGYITSLALDSLQKFLTMNIINETSKNHVAAIREAVNALTHCRFERSEQLSDDAVLLKVVILLQRVTHSRYGELISDSIMYDVLQTVLSLACNKKRSEVLRRAAETTMVSITASLFYKLKNIEPTDLTQKYINDEGYANSILQEDLIGTPDGSQEEDYTRDEPTTLSGGEEVATNTSQLLEQSQEEKDEKDSTHVMESQRSESKDSKSSEVLEDNHGIPVIRHYLNLLLSLIVPENQAKHTNSVRIFGLQLINTAIEVSGNTFPQHPRLFSLVSDPIFKHVLFIIQNGSKLSLVQAALQLFTTLVIILGDHLKVQIELTLNRIFDILLNNANEITSEGRPRPAAVKELLIEQISLLWTRSPSFFTSTFIEFDCNLDRADVSINFLSALTKLALPESALTSTESVPPICLEGLISLIDDIYSRLQRVDREKFLQDKGNVSRLKQKERKTEFIKCAKIFNEKPKKGVPLLIEKKFITSDSEEDIAQFLFENNGRLNKRTIGLFLCDPSHTSLLKQFIDLFDFKDLRVDEAIRILLTKFRLPGESQQIERIIEAFSARYVDSQKYDPSKANNNNDDEDLSTIQPDADSVFILSYSVIMLNTDLHNPQVKEHMSFDDYCSNLKGCYNQQNFPHWYLDRIYCSIRDKEIVMPEEHHGNDRWFEDAWNNLISSTMVMTEIQEQCERDYDNLGLQEISQFDGAIFQHVGRSIVDTFFKIFEVASDDHISSRMLSSVDKCAFIASFLEIDNLFNEILYKIAVMTTLSDGTNRDPNENDEIPLVEITVEDSNSKILVSSDACRLGRSFKAQLCVVIFFRVFRTNNFFTKLTPELWNKIVKILLLLFEDLMISPDIFPDLQQRLKLGNLPRPAPEVSLKKAKESRGILSAFASYLKGDEEPTEDEIDASAKAIDCVRSSNIPSSIFGNEKNITEELIRMLLNSIKLKKTPENSRFFEPEMLFIVELCVTLFLFCKDKKTLGSHILHKISEISKVSGLSKRCIRRLMAYNLLLISVVDEQQDMLHKLINDELLKKNEVFTQKYFASEHGCEVLRRLLALTDIDNYRNTILQDEGFWKLLRLLASMKEHTATIYNYLERSLYATNNILANENFMWILGLLDEISSLGAVGSQWEREYQRLLKTGHKVDDKNPHQPLIDLSLKSIKLTSQIVEKKLASIHLSKNETIALIQALAHQCLNPCSQIRSFSLECLENVLIKLDLPSAEISNLEELIEGGLLPLLDTMNSKEGSTVPVSEILAVISKIYLYRLKQGITTDETFLKILNIYNRYVEVPEVEKQLQHLITDKKAIEKPTSSAAHEDESSNNDSHQAPAEVPQSAVPESESSKDDPQQAPAETPSSATPPATALVAETSQISNGESAKEQITEQVN</sequence>
<dbReference type="PANTHER" id="PTHR10663:SF388">
    <property type="entry name" value="GOLGI-SPECIFIC BREFELDIN A-RESISTANCE GUANINE NUCLEOTIDE EXCHANGE FACTOR 1"/>
    <property type="match status" value="1"/>
</dbReference>
<dbReference type="GO" id="GO:0016192">
    <property type="term" value="P:vesicle-mediated transport"/>
    <property type="evidence" value="ECO:0007669"/>
    <property type="project" value="UniProtKB-ARBA"/>
</dbReference>
<gene>
    <name evidence="3" type="ORF">ZYGR_0P01310</name>
</gene>
<feature type="compositionally biased region" description="Low complexity" evidence="1">
    <location>
        <begin position="1489"/>
        <end position="1503"/>
    </location>
</feature>
<dbReference type="CDD" id="cd00171">
    <property type="entry name" value="Sec7"/>
    <property type="match status" value="1"/>
</dbReference>
<feature type="region of interest" description="Disordered" evidence="1">
    <location>
        <begin position="1446"/>
        <end position="1526"/>
    </location>
</feature>
<reference evidence="3 4" key="1">
    <citation type="submission" date="2016-08" db="EMBL/GenBank/DDBJ databases">
        <title>Draft genome sequence of allopolyploid Zygosaccharomyces rouxii.</title>
        <authorList>
            <person name="Watanabe J."/>
            <person name="Uehara K."/>
            <person name="Mogi Y."/>
            <person name="Tsukioka Y."/>
        </authorList>
    </citation>
    <scope>NUCLEOTIDE SEQUENCE [LARGE SCALE GENOMIC DNA]</scope>
    <source>
        <strain evidence="3 4">NBRC 110957</strain>
    </source>
</reference>
<evidence type="ECO:0000259" key="2">
    <source>
        <dbReference type="PROSITE" id="PS50190"/>
    </source>
</evidence>
<dbReference type="GO" id="GO:0005085">
    <property type="term" value="F:guanyl-nucleotide exchange factor activity"/>
    <property type="evidence" value="ECO:0007669"/>
    <property type="project" value="InterPro"/>
</dbReference>
<dbReference type="Proteomes" id="UP000187013">
    <property type="component" value="Unassembled WGS sequence"/>
</dbReference>
<accession>A0A1Q3A1E7</accession>
<organism evidence="3 4">
    <name type="scientific">Zygosaccharomyces rouxii</name>
    <dbReference type="NCBI Taxonomy" id="4956"/>
    <lineage>
        <taxon>Eukaryota</taxon>
        <taxon>Fungi</taxon>
        <taxon>Dikarya</taxon>
        <taxon>Ascomycota</taxon>
        <taxon>Saccharomycotina</taxon>
        <taxon>Saccharomycetes</taxon>
        <taxon>Saccharomycetales</taxon>
        <taxon>Saccharomycetaceae</taxon>
        <taxon>Zygosaccharomyces</taxon>
    </lineage>
</organism>
<dbReference type="Gene3D" id="1.10.220.20">
    <property type="match status" value="1"/>
</dbReference>